<evidence type="ECO:0000313" key="1">
    <source>
        <dbReference type="EMBL" id="GAA0958054.1"/>
    </source>
</evidence>
<dbReference type="Proteomes" id="UP001500418">
    <property type="component" value="Unassembled WGS sequence"/>
</dbReference>
<organism evidence="1 2">
    <name type="scientific">Streptomyces rhizosphaericus</name>
    <dbReference type="NCBI Taxonomy" id="114699"/>
    <lineage>
        <taxon>Bacteria</taxon>
        <taxon>Bacillati</taxon>
        <taxon>Actinomycetota</taxon>
        <taxon>Actinomycetes</taxon>
        <taxon>Kitasatosporales</taxon>
        <taxon>Streptomycetaceae</taxon>
        <taxon>Streptomyces</taxon>
        <taxon>Streptomyces violaceusniger group</taxon>
    </lineage>
</organism>
<reference evidence="1 2" key="1">
    <citation type="journal article" date="2019" name="Int. J. Syst. Evol. Microbiol.">
        <title>The Global Catalogue of Microorganisms (GCM) 10K type strain sequencing project: providing services to taxonomists for standard genome sequencing and annotation.</title>
        <authorList>
            <consortium name="The Broad Institute Genomics Platform"/>
            <consortium name="The Broad Institute Genome Sequencing Center for Infectious Disease"/>
            <person name="Wu L."/>
            <person name="Ma J."/>
        </authorList>
    </citation>
    <scope>NUCLEOTIDE SEQUENCE [LARGE SCALE GENOMIC DNA]</scope>
    <source>
        <strain evidence="1 2">JCM 11444</strain>
    </source>
</reference>
<protein>
    <submittedName>
        <fullName evidence="1">Uncharacterized protein</fullName>
    </submittedName>
</protein>
<keyword evidence="2" id="KW-1185">Reference proteome</keyword>
<name>A0ABN1RIR6_9ACTN</name>
<accession>A0ABN1RIR6</accession>
<gene>
    <name evidence="1" type="ORF">GCM10009575_089300</name>
</gene>
<evidence type="ECO:0000313" key="2">
    <source>
        <dbReference type="Proteomes" id="UP001500418"/>
    </source>
</evidence>
<comment type="caution">
    <text evidence="1">The sequence shown here is derived from an EMBL/GenBank/DDBJ whole genome shotgun (WGS) entry which is preliminary data.</text>
</comment>
<proteinExistence type="predicted"/>
<dbReference type="EMBL" id="BAAAID010000107">
    <property type="protein sequence ID" value="GAA0958054.1"/>
    <property type="molecule type" value="Genomic_DNA"/>
</dbReference>
<sequence length="129" mass="13926">MDALCDGELVAEHQDRNVFRRARPGQQREPSEGLAPEQIDQTYCHDPASCPHGFVSRCPLLAPGWGMAGAGRAAPGSWLGRHDLVADRMGTGRQSGAYGYFAPGVIDRSWHEATRSRSVKSQPAALLAV</sequence>